<dbReference type="PROSITE" id="PS51257">
    <property type="entry name" value="PROKAR_LIPOPROTEIN"/>
    <property type="match status" value="1"/>
</dbReference>
<keyword evidence="1" id="KW-0472">Membrane</keyword>
<sequence>MNPNRSNQLQLNFSGLGCWVAILGAIWLLGAVGLGWVVKSLAVLVVLALAAPVLGFVGLRFWLRRNLVQGPCPVCNSALTGIKGAETACLSCGTPLRAEADGFARLTEAGTIDVTAVDVVDITAETQQILPDGD</sequence>
<protein>
    <submittedName>
        <fullName evidence="2">Uncharacterized protein</fullName>
    </submittedName>
</protein>
<organism evidence="2 3">
    <name type="scientific">Shackletoniella antarctica</name>
    <dbReference type="NCBI Taxonomy" id="268115"/>
    <lineage>
        <taxon>Bacteria</taxon>
        <taxon>Bacillati</taxon>
        <taxon>Cyanobacteriota</taxon>
        <taxon>Cyanophyceae</taxon>
        <taxon>Oculatellales</taxon>
        <taxon>Oculatellaceae</taxon>
        <taxon>Shackletoniella</taxon>
    </lineage>
</organism>
<dbReference type="AlphaFoldDB" id="A0A2W4WQF5"/>
<gene>
    <name evidence="2" type="ORF">DCF17_04635</name>
</gene>
<reference evidence="2 3" key="2">
    <citation type="submission" date="2018-06" db="EMBL/GenBank/DDBJ databases">
        <title>Metagenomic assembly of (sub)arctic Cyanobacteria and their associated microbiome from non-axenic cultures.</title>
        <authorList>
            <person name="Baurain D."/>
        </authorList>
    </citation>
    <scope>NUCLEOTIDE SEQUENCE [LARGE SCALE GENOMIC DNA]</scope>
    <source>
        <strain evidence="2">ULC041bin1</strain>
    </source>
</reference>
<name>A0A2W4WQF5_9CYAN</name>
<evidence type="ECO:0000256" key="1">
    <source>
        <dbReference type="SAM" id="Phobius"/>
    </source>
</evidence>
<feature type="transmembrane region" description="Helical" evidence="1">
    <location>
        <begin position="12"/>
        <end position="36"/>
    </location>
</feature>
<comment type="caution">
    <text evidence="2">The sequence shown here is derived from an EMBL/GenBank/DDBJ whole genome shotgun (WGS) entry which is preliminary data.</text>
</comment>
<keyword evidence="1" id="KW-1133">Transmembrane helix</keyword>
<evidence type="ECO:0000313" key="3">
    <source>
        <dbReference type="Proteomes" id="UP000249081"/>
    </source>
</evidence>
<proteinExistence type="predicted"/>
<accession>A0A2W4WQF5</accession>
<evidence type="ECO:0000313" key="2">
    <source>
        <dbReference type="EMBL" id="PZO44069.1"/>
    </source>
</evidence>
<dbReference type="EMBL" id="QBMN01000020">
    <property type="protein sequence ID" value="PZO44069.1"/>
    <property type="molecule type" value="Genomic_DNA"/>
</dbReference>
<keyword evidence="1" id="KW-0812">Transmembrane</keyword>
<reference evidence="3" key="1">
    <citation type="submission" date="2018-04" db="EMBL/GenBank/DDBJ databases">
        <authorList>
            <person name="Cornet L."/>
        </authorList>
    </citation>
    <scope>NUCLEOTIDE SEQUENCE [LARGE SCALE GENOMIC DNA]</scope>
</reference>
<dbReference type="Proteomes" id="UP000249081">
    <property type="component" value="Unassembled WGS sequence"/>
</dbReference>
<feature type="transmembrane region" description="Helical" evidence="1">
    <location>
        <begin position="42"/>
        <end position="63"/>
    </location>
</feature>